<accession>A0AAV4V8A7</accession>
<dbReference type="EMBL" id="BPLR01014122">
    <property type="protein sequence ID" value="GIY66482.1"/>
    <property type="molecule type" value="Genomic_DNA"/>
</dbReference>
<gene>
    <name evidence="1" type="ORF">CEXT_351651</name>
</gene>
<dbReference type="AlphaFoldDB" id="A0AAV4V8A7"/>
<evidence type="ECO:0000313" key="2">
    <source>
        <dbReference type="Proteomes" id="UP001054945"/>
    </source>
</evidence>
<protein>
    <submittedName>
        <fullName evidence="1">Uncharacterized protein</fullName>
    </submittedName>
</protein>
<reference evidence="1 2" key="1">
    <citation type="submission" date="2021-06" db="EMBL/GenBank/DDBJ databases">
        <title>Caerostris extrusa draft genome.</title>
        <authorList>
            <person name="Kono N."/>
            <person name="Arakawa K."/>
        </authorList>
    </citation>
    <scope>NUCLEOTIDE SEQUENCE [LARGE SCALE GENOMIC DNA]</scope>
</reference>
<proteinExistence type="predicted"/>
<organism evidence="1 2">
    <name type="scientific">Caerostris extrusa</name>
    <name type="common">Bark spider</name>
    <name type="synonym">Caerostris bankana</name>
    <dbReference type="NCBI Taxonomy" id="172846"/>
    <lineage>
        <taxon>Eukaryota</taxon>
        <taxon>Metazoa</taxon>
        <taxon>Ecdysozoa</taxon>
        <taxon>Arthropoda</taxon>
        <taxon>Chelicerata</taxon>
        <taxon>Arachnida</taxon>
        <taxon>Araneae</taxon>
        <taxon>Araneomorphae</taxon>
        <taxon>Entelegynae</taxon>
        <taxon>Araneoidea</taxon>
        <taxon>Araneidae</taxon>
        <taxon>Caerostris</taxon>
    </lineage>
</organism>
<name>A0AAV4V8A7_CAEEX</name>
<keyword evidence="2" id="KW-1185">Reference proteome</keyword>
<evidence type="ECO:0000313" key="1">
    <source>
        <dbReference type="EMBL" id="GIY66482.1"/>
    </source>
</evidence>
<comment type="caution">
    <text evidence="1">The sequence shown here is derived from an EMBL/GenBank/DDBJ whole genome shotgun (WGS) entry which is preliminary data.</text>
</comment>
<sequence>MAFWKGASKICLGCEKIFTDFINIGKGVIVRKSFGVTEKRIKGVGEKVFFLFRPSRSVVENIFFLSLDLGLYMEGLGMGTCLCVSVCALQKMSKHVLLFCVSSPFYLSHPSSSVCSPHPEDSRPRDWWLNWSDVSGVSGWASHGRR</sequence>
<dbReference type="Proteomes" id="UP001054945">
    <property type="component" value="Unassembled WGS sequence"/>
</dbReference>